<sequence>MNEELIVESVRKDDSEVGDGGITKKDVNYISEKDDISQLGQQTNMSAIQEENAGKSPTSLKKSTMLPTPVSEETITTLSRAFMQAFQPHFENSKESLHELIRNQELLLDTVQQENQKYEENHMLEDVDETMKKARLYQTKLVNIRKEMIHLHERVGKLKSPFEQRMKENLHREQQKEREYEEDRLLKARPASSQPGQPHHD</sequence>
<dbReference type="GO" id="GO:0030133">
    <property type="term" value="C:transport vesicle"/>
    <property type="evidence" value="ECO:0007669"/>
    <property type="project" value="TreeGrafter"/>
</dbReference>
<feature type="compositionally biased region" description="Basic and acidic residues" evidence="2">
    <location>
        <begin position="160"/>
        <end position="186"/>
    </location>
</feature>
<feature type="compositionally biased region" description="Polar residues" evidence="2">
    <location>
        <begin position="38"/>
        <end position="68"/>
    </location>
</feature>
<protein>
    <submittedName>
        <fullName evidence="3">Putative biogenesis of lysosome-related organelles complex 1 subunit 6-like</fullName>
    </submittedName>
</protein>
<feature type="region of interest" description="Disordered" evidence="2">
    <location>
        <begin position="37"/>
        <end position="68"/>
    </location>
</feature>
<dbReference type="Proteomes" id="UP000230750">
    <property type="component" value="Unassembled WGS sequence"/>
</dbReference>
<dbReference type="OrthoDB" id="19659at2759"/>
<evidence type="ECO:0000313" key="3">
    <source>
        <dbReference type="EMBL" id="PIK60235.1"/>
    </source>
</evidence>
<feature type="coiled-coil region" evidence="1">
    <location>
        <begin position="94"/>
        <end position="121"/>
    </location>
</feature>
<evidence type="ECO:0000313" key="4">
    <source>
        <dbReference type="Proteomes" id="UP000230750"/>
    </source>
</evidence>
<organism evidence="3 4">
    <name type="scientific">Stichopus japonicus</name>
    <name type="common">Sea cucumber</name>
    <dbReference type="NCBI Taxonomy" id="307972"/>
    <lineage>
        <taxon>Eukaryota</taxon>
        <taxon>Metazoa</taxon>
        <taxon>Echinodermata</taxon>
        <taxon>Eleutherozoa</taxon>
        <taxon>Echinozoa</taxon>
        <taxon>Holothuroidea</taxon>
        <taxon>Aspidochirotacea</taxon>
        <taxon>Aspidochirotida</taxon>
        <taxon>Stichopodidae</taxon>
        <taxon>Apostichopus</taxon>
    </lineage>
</organism>
<keyword evidence="1" id="KW-0175">Coiled coil</keyword>
<name>A0A2G8LJ31_STIJA</name>
<dbReference type="PANTHER" id="PTHR31328">
    <property type="entry name" value="BIOGENESIS OF LYSOSOME-RELATED ORGANELLES COMPLEX 1 SUBUNIT 6"/>
    <property type="match status" value="1"/>
</dbReference>
<reference evidence="3 4" key="1">
    <citation type="journal article" date="2017" name="PLoS Biol.">
        <title>The sea cucumber genome provides insights into morphological evolution and visceral regeneration.</title>
        <authorList>
            <person name="Zhang X."/>
            <person name="Sun L."/>
            <person name="Yuan J."/>
            <person name="Sun Y."/>
            <person name="Gao Y."/>
            <person name="Zhang L."/>
            <person name="Li S."/>
            <person name="Dai H."/>
            <person name="Hamel J.F."/>
            <person name="Liu C."/>
            <person name="Yu Y."/>
            <person name="Liu S."/>
            <person name="Lin W."/>
            <person name="Guo K."/>
            <person name="Jin S."/>
            <person name="Xu P."/>
            <person name="Storey K.B."/>
            <person name="Huan P."/>
            <person name="Zhang T."/>
            <person name="Zhou Y."/>
            <person name="Zhang J."/>
            <person name="Lin C."/>
            <person name="Li X."/>
            <person name="Xing L."/>
            <person name="Huo D."/>
            <person name="Sun M."/>
            <person name="Wang L."/>
            <person name="Mercier A."/>
            <person name="Li F."/>
            <person name="Yang H."/>
            <person name="Xiang J."/>
        </authorList>
    </citation>
    <scope>NUCLEOTIDE SEQUENCE [LARGE SCALE GENOMIC DNA]</scope>
    <source>
        <strain evidence="3">Shaxun</strain>
        <tissue evidence="3">Muscle</tissue>
    </source>
</reference>
<comment type="caution">
    <text evidence="3">The sequence shown here is derived from an EMBL/GenBank/DDBJ whole genome shotgun (WGS) entry which is preliminary data.</text>
</comment>
<feature type="region of interest" description="Disordered" evidence="2">
    <location>
        <begin position="1"/>
        <end position="23"/>
    </location>
</feature>
<dbReference type="PANTHER" id="PTHR31328:SF2">
    <property type="entry name" value="BIOGENESIS OF LYSOSOME-RELATED ORGANELLES COMPLEX 1 SUBUNIT 6"/>
    <property type="match status" value="1"/>
</dbReference>
<dbReference type="AlphaFoldDB" id="A0A2G8LJ31"/>
<evidence type="ECO:0000256" key="2">
    <source>
        <dbReference type="SAM" id="MobiDB-lite"/>
    </source>
</evidence>
<proteinExistence type="predicted"/>
<feature type="compositionally biased region" description="Polar residues" evidence="2">
    <location>
        <begin position="191"/>
        <end position="201"/>
    </location>
</feature>
<keyword evidence="4" id="KW-1185">Reference proteome</keyword>
<evidence type="ECO:0000256" key="1">
    <source>
        <dbReference type="SAM" id="Coils"/>
    </source>
</evidence>
<accession>A0A2G8LJ31</accession>
<gene>
    <name evidence="3" type="ORF">BSL78_02863</name>
</gene>
<feature type="region of interest" description="Disordered" evidence="2">
    <location>
        <begin position="160"/>
        <end position="201"/>
    </location>
</feature>
<dbReference type="Pfam" id="PF14712">
    <property type="entry name" value="Snapin_Pallidin"/>
    <property type="match status" value="1"/>
</dbReference>
<dbReference type="InterPro" id="IPR028119">
    <property type="entry name" value="Snapin/Pallidin/Snn1"/>
</dbReference>
<dbReference type="EMBL" id="MRZV01000063">
    <property type="protein sequence ID" value="PIK60235.1"/>
    <property type="molecule type" value="Genomic_DNA"/>
</dbReference>
<dbReference type="STRING" id="307972.A0A2G8LJ31"/>
<dbReference type="GO" id="GO:0031083">
    <property type="term" value="C:BLOC-1 complex"/>
    <property type="evidence" value="ECO:0007669"/>
    <property type="project" value="TreeGrafter"/>
</dbReference>